<dbReference type="STRING" id="40998.A0A2P8A1H7"/>
<feature type="region of interest" description="Disordered" evidence="7">
    <location>
        <begin position="671"/>
        <end position="695"/>
    </location>
</feature>
<evidence type="ECO:0000256" key="1">
    <source>
        <dbReference type="ARBA" id="ARBA00022603"/>
    </source>
</evidence>
<reference evidence="10 11" key="1">
    <citation type="submission" date="2017-05" db="EMBL/GenBank/DDBJ databases">
        <title>Draft genome sequence of Elsinoe australis.</title>
        <authorList>
            <person name="Cheng Q."/>
        </authorList>
    </citation>
    <scope>NUCLEOTIDE SEQUENCE [LARGE SCALE GENOMIC DNA]</scope>
    <source>
        <strain evidence="10 11">NL1</strain>
    </source>
</reference>
<dbReference type="Pfam" id="PF00856">
    <property type="entry name" value="SET"/>
    <property type="match status" value="1"/>
</dbReference>
<gene>
    <name evidence="10" type="ORF">B9Z65_3425</name>
</gene>
<comment type="catalytic activity">
    <reaction evidence="6">
        <text>L-lysyl(27)-[histone H3] + 3 S-adenosyl-L-methionine = N(6),N(6),N(6)-trimethyl-L-lysyl(27)-[histone H3] + 3 S-adenosyl-L-homocysteine + 3 H(+)</text>
        <dbReference type="Rhea" id="RHEA:60292"/>
        <dbReference type="Rhea" id="RHEA-COMP:15535"/>
        <dbReference type="Rhea" id="RHEA-COMP:15548"/>
        <dbReference type="ChEBI" id="CHEBI:15378"/>
        <dbReference type="ChEBI" id="CHEBI:29969"/>
        <dbReference type="ChEBI" id="CHEBI:57856"/>
        <dbReference type="ChEBI" id="CHEBI:59789"/>
        <dbReference type="ChEBI" id="CHEBI:61961"/>
        <dbReference type="EC" id="2.1.1.356"/>
    </reaction>
</comment>
<feature type="region of interest" description="Disordered" evidence="7">
    <location>
        <begin position="413"/>
        <end position="561"/>
    </location>
</feature>
<dbReference type="PROSITE" id="PS51633">
    <property type="entry name" value="CXC"/>
    <property type="match status" value="1"/>
</dbReference>
<proteinExistence type="predicted"/>
<name>A0A2P8A1H7_9PEZI</name>
<keyword evidence="1" id="KW-0489">Methyltransferase</keyword>
<protein>
    <recommendedName>
        <fullName evidence="12">SET domain-containing protein</fullName>
    </recommendedName>
</protein>
<organism evidence="10 11">
    <name type="scientific">Elsinoe australis</name>
    <dbReference type="NCBI Taxonomy" id="40998"/>
    <lineage>
        <taxon>Eukaryota</taxon>
        <taxon>Fungi</taxon>
        <taxon>Dikarya</taxon>
        <taxon>Ascomycota</taxon>
        <taxon>Pezizomycotina</taxon>
        <taxon>Dothideomycetes</taxon>
        <taxon>Dothideomycetidae</taxon>
        <taxon>Myriangiales</taxon>
        <taxon>Elsinoaceae</taxon>
        <taxon>Elsinoe</taxon>
    </lineage>
</organism>
<dbReference type="InterPro" id="IPR026489">
    <property type="entry name" value="CXC_dom"/>
</dbReference>
<feature type="region of interest" description="Disordered" evidence="7">
    <location>
        <begin position="1412"/>
        <end position="1578"/>
    </location>
</feature>
<evidence type="ECO:0000256" key="6">
    <source>
        <dbReference type="ARBA" id="ARBA00048568"/>
    </source>
</evidence>
<keyword evidence="3" id="KW-0949">S-adenosyl-L-methionine</keyword>
<dbReference type="EMBL" id="NHZQ01000083">
    <property type="protein sequence ID" value="PSK54306.1"/>
    <property type="molecule type" value="Genomic_DNA"/>
</dbReference>
<dbReference type="InterPro" id="IPR041355">
    <property type="entry name" value="Pre-SET_CXC"/>
</dbReference>
<dbReference type="GO" id="GO:0140951">
    <property type="term" value="F:histone H3K27 trimethyltransferase activity"/>
    <property type="evidence" value="ECO:0007669"/>
    <property type="project" value="UniProtKB-EC"/>
</dbReference>
<feature type="domain" description="CXC" evidence="9">
    <location>
        <begin position="1095"/>
        <end position="1204"/>
    </location>
</feature>
<feature type="compositionally biased region" description="Polar residues" evidence="7">
    <location>
        <begin position="88"/>
        <end position="139"/>
    </location>
</feature>
<evidence type="ECO:0000256" key="3">
    <source>
        <dbReference type="ARBA" id="ARBA00022691"/>
    </source>
</evidence>
<feature type="compositionally biased region" description="Polar residues" evidence="7">
    <location>
        <begin position="153"/>
        <end position="205"/>
    </location>
</feature>
<feature type="compositionally biased region" description="Acidic residues" evidence="7">
    <location>
        <begin position="1462"/>
        <end position="1484"/>
    </location>
</feature>
<feature type="compositionally biased region" description="Basic and acidic residues" evidence="7">
    <location>
        <begin position="1438"/>
        <end position="1449"/>
    </location>
</feature>
<dbReference type="Proteomes" id="UP000243723">
    <property type="component" value="Unassembled WGS sequence"/>
</dbReference>
<dbReference type="InterPro" id="IPR046341">
    <property type="entry name" value="SET_dom_sf"/>
</dbReference>
<dbReference type="SMART" id="SM00317">
    <property type="entry name" value="SET"/>
    <property type="match status" value="1"/>
</dbReference>
<keyword evidence="2" id="KW-0808">Transferase</keyword>
<accession>A0A2P8A1H7</accession>
<feature type="compositionally biased region" description="Low complexity" evidence="7">
    <location>
        <begin position="67"/>
        <end position="82"/>
    </location>
</feature>
<dbReference type="InterPro" id="IPR045318">
    <property type="entry name" value="EZH1/2-like"/>
</dbReference>
<keyword evidence="5" id="KW-0804">Transcription</keyword>
<evidence type="ECO:0008006" key="12">
    <source>
        <dbReference type="Google" id="ProtNLM"/>
    </source>
</evidence>
<feature type="domain" description="SET" evidence="8">
    <location>
        <begin position="1219"/>
        <end position="1340"/>
    </location>
</feature>
<dbReference type="Pfam" id="PF18264">
    <property type="entry name" value="preSET_CXC"/>
    <property type="match status" value="1"/>
</dbReference>
<keyword evidence="11" id="KW-1185">Reference proteome</keyword>
<sequence length="1578" mass="173050">MSLNSHSAPIVISDDDDRSPARQFLKKTSSTHGSPFPFIGSLAASNPIIPTLPDDEAQLPPQSSHLSNGTRTSTTKSSTARDSAGRSHLSNGARLSTSKSSTAEDSPRPSNVSKGSRPNTDKSSAGKQSAWPSTSLNGASSSDSKSFTEDSPRPSTSSKGTRPSTSKSSAVGGNTSRFNGQIDATGTNSHADATGVDSQTDTPRQGQKRHRPDGVYREAIGDLRAKKRLKGSNSTLDLHADRPSVESPTDGSDSALSIETQAFKAGISPSLQARINANHKTTAHLVSHVRGKSNGLPKSALLGPTSRFSDSSSSSPKPTSNRSSLPSSGTSKRQMEGPSSKHATERKPVDHNNAAMSHKDKHADPSLALLSKEKHTTPLLPPFGGTAGLASSSGLTSRLDRPQSVIKAALVSAAGASSPMGNGISESSTPKQQDRVRNGFAAAKNSNSPIARPANKSLPDHRSQNGSLVSSDSQPSPLHHQIRDLQSQKSKAYTGPNGPENTEFDRILKSVSSIQDRNQSRRKETSSSSIGNKRITYKGTTHDTGKSRRNDSEASTLAGAKDEALSTNIARSTKDHSARHIAHIEKIGNAANVADSPLLLDTNGRKGAHSVISFGPAPATLSPHSTSTQGEAGARESSMEPARSLQLRTEAVQMRTPESSRAVTPKKALTDVTNNNNSTKSPSARAPIVEMPPPDLPNSTISRLIANKSDVEEVLDRCFNTLAEEQKYTVKNALTKARSLRTALENSDFLAKQPRRVFDEEILDRCYVNGMIGAKTISPFASMKPMHKAANGKPDSTFNCITVETLEPGAKRIKGPSYVLGCQPTRWTDTAKTTPAYTQCTAVKKNVAAPNQKVLHSYPYFGENVDDKVYEALHSRYDVDARQRERKVADGQQSRRLMTHTHQWLEQIGCSERNVLFYLLNRNTSADQKNVYTDRERSCKHDFNREADHWTSVFKKVSDPAPSPEKVQLAAWACTVFLAKTKLSLWQIVRKSHIASPDEDETSKEGTSILDKTQQLACRICHEHDCPYHIDFMENSDFEDDTASLASVEALDVDWPPEYNFKRHVTIAQPLSERPDSRDEIVVAGRPASRDKNAYKRLLEQVIETSNHDRNRYYPCYHPGKSCADEECKCYRDGVLCEKACGCSSTCERKFQGCSCASGNRKTCYQDDRCDCFRLHRECDADLCKDCGADIVLDPENRHDDSIRPRHCQNVNMQLGIPKRTILGRSRIHGFGVYAGERIKRHDFVGEYSGEIVLEGERNRRGEVYDIQKMSYLFILTSDQEIDSHHVGNKMRFVNHASTTGKNGACNLRPEIVICNMTPRIGMYATRDIETGEELFFNYGDHYMQLLRDANAATADDRDAVVASGRGGKEKVGKRGRKKKVAQMRRKKNTDLTIGFAEPEYEDLEVEVAGEGVRSKKVTPRWKGKGKAGAPVGEWEPPGERPLRVREMASKSAAGSRLGSSAEDEEGNGEEVAESEDEVVGGEIEAEKEVDESPIKVGRRGSKKRLTEEVEESDFEMGEDEDDDLPRRRSSVRSGKRTTYALDDEDEDEDERPRKKYVAPIINGKKKRGRPKKSMLED</sequence>
<comment type="caution">
    <text evidence="10">The sequence shown here is derived from an EMBL/GenBank/DDBJ whole genome shotgun (WGS) entry which is preliminary data.</text>
</comment>
<dbReference type="GO" id="GO:0032259">
    <property type="term" value="P:methylation"/>
    <property type="evidence" value="ECO:0007669"/>
    <property type="project" value="UniProtKB-KW"/>
</dbReference>
<feature type="compositionally biased region" description="Low complexity" evidence="7">
    <location>
        <begin position="305"/>
        <end position="324"/>
    </location>
</feature>
<evidence type="ECO:0000259" key="8">
    <source>
        <dbReference type="PROSITE" id="PS50280"/>
    </source>
</evidence>
<evidence type="ECO:0000256" key="4">
    <source>
        <dbReference type="ARBA" id="ARBA00023015"/>
    </source>
</evidence>
<feature type="compositionally biased region" description="Polar residues" evidence="7">
    <location>
        <begin position="246"/>
        <end position="257"/>
    </location>
</feature>
<evidence type="ECO:0000313" key="11">
    <source>
        <dbReference type="Proteomes" id="UP000243723"/>
    </source>
</evidence>
<dbReference type="GO" id="GO:0031507">
    <property type="term" value="P:heterochromatin formation"/>
    <property type="evidence" value="ECO:0007669"/>
    <property type="project" value="TreeGrafter"/>
</dbReference>
<dbReference type="SUPFAM" id="SSF82199">
    <property type="entry name" value="SET domain"/>
    <property type="match status" value="1"/>
</dbReference>
<feature type="compositionally biased region" description="Polar residues" evidence="7">
    <location>
        <begin position="671"/>
        <end position="682"/>
    </location>
</feature>
<dbReference type="GO" id="GO:0003682">
    <property type="term" value="F:chromatin binding"/>
    <property type="evidence" value="ECO:0007669"/>
    <property type="project" value="TreeGrafter"/>
</dbReference>
<feature type="region of interest" description="Disordered" evidence="7">
    <location>
        <begin position="616"/>
        <end position="642"/>
    </location>
</feature>
<dbReference type="PROSITE" id="PS50280">
    <property type="entry name" value="SET"/>
    <property type="match status" value="1"/>
</dbReference>
<feature type="region of interest" description="Disordered" evidence="7">
    <location>
        <begin position="286"/>
        <end position="363"/>
    </location>
</feature>
<evidence type="ECO:0000256" key="5">
    <source>
        <dbReference type="ARBA" id="ARBA00023163"/>
    </source>
</evidence>
<feature type="compositionally biased region" description="Basic residues" evidence="7">
    <location>
        <begin position="1415"/>
        <end position="1426"/>
    </location>
</feature>
<evidence type="ECO:0000256" key="7">
    <source>
        <dbReference type="SAM" id="MobiDB-lite"/>
    </source>
</evidence>
<dbReference type="InterPro" id="IPR001214">
    <property type="entry name" value="SET_dom"/>
</dbReference>
<dbReference type="PANTHER" id="PTHR45747">
    <property type="entry name" value="HISTONE-LYSINE N-METHYLTRANSFERASE E(Z)"/>
    <property type="match status" value="1"/>
</dbReference>
<feature type="compositionally biased region" description="Basic residues" evidence="7">
    <location>
        <begin position="1564"/>
        <end position="1578"/>
    </location>
</feature>
<feature type="region of interest" description="Disordered" evidence="7">
    <location>
        <begin position="1"/>
        <end position="257"/>
    </location>
</feature>
<evidence type="ECO:0000259" key="9">
    <source>
        <dbReference type="PROSITE" id="PS51633"/>
    </source>
</evidence>
<feature type="compositionally biased region" description="Basic and acidic residues" evidence="7">
    <location>
        <begin position="212"/>
        <end position="224"/>
    </location>
</feature>
<feature type="compositionally biased region" description="Basic and acidic residues" evidence="7">
    <location>
        <begin position="1485"/>
        <end position="1494"/>
    </location>
</feature>
<feature type="compositionally biased region" description="Acidic residues" evidence="7">
    <location>
        <begin position="1509"/>
        <end position="1524"/>
    </location>
</feature>
<dbReference type="Gene3D" id="2.170.270.10">
    <property type="entry name" value="SET domain"/>
    <property type="match status" value="1"/>
</dbReference>
<dbReference type="OrthoDB" id="6141102at2759"/>
<keyword evidence="4" id="KW-0805">Transcription regulation</keyword>
<evidence type="ECO:0000313" key="10">
    <source>
        <dbReference type="EMBL" id="PSK54306.1"/>
    </source>
</evidence>
<dbReference type="PANTHER" id="PTHR45747:SF4">
    <property type="entry name" value="HISTONE-LYSINE N-METHYLTRANSFERASE E(Z)"/>
    <property type="match status" value="1"/>
</dbReference>
<feature type="compositionally biased region" description="Basic and acidic residues" evidence="7">
    <location>
        <begin position="540"/>
        <end position="552"/>
    </location>
</feature>
<dbReference type="GO" id="GO:0005634">
    <property type="term" value="C:nucleus"/>
    <property type="evidence" value="ECO:0007669"/>
    <property type="project" value="TreeGrafter"/>
</dbReference>
<evidence type="ECO:0000256" key="2">
    <source>
        <dbReference type="ARBA" id="ARBA00022679"/>
    </source>
</evidence>
<feature type="compositionally biased region" description="Polar residues" evidence="7">
    <location>
        <begin position="464"/>
        <end position="476"/>
    </location>
</feature>